<evidence type="ECO:0000256" key="4">
    <source>
        <dbReference type="ARBA" id="ARBA00022475"/>
    </source>
</evidence>
<keyword evidence="7 14" id="KW-0812">Transmembrane</keyword>
<dbReference type="Pfam" id="PF02518">
    <property type="entry name" value="HATPase_c"/>
    <property type="match status" value="1"/>
</dbReference>
<sequence>MRIKTKIILLCSAIGSLILLSFAVYVSYFTAKTLESKFYIRLEENARMLGTHVFNSKSYKDKGYYELSNQFINQFSFGRNFLVRVSKHEKQPRYEPLLPMDNSFFEEAIQKGKSELMINDTAYVALFFEDKDHDKNLVVVSSAVDEFGEAEHADLNRALISGVIIFLCLIILLSFYFAEKLLNPIASINKRIGLINISNLNLRLPTKKTKEKDEIEVLISNINDMLSRLEIAVKSQRSFISNASHSLRTPMTIISGESELALNSLDPKHPAHYSLEMVSREVDRMNLIVNNLLLLSRTGYDGKVQNMSHVRIDELLYKVKESEGYLNDNHRIFLDFSNIPEDSNLLSVYVNEDLFFIGLSNIISNACKYGNDKEVKVSIEVEHSKIVIRVMDQGIGIPDQDKPHIFESFFRASNVGSIYGNGLGLVLAKNIFELHDATLTIDSKEGKGTIVTITCPIADF</sequence>
<accession>A0ABR6ESD5</accession>
<dbReference type="Gene3D" id="3.30.565.10">
    <property type="entry name" value="Histidine kinase-like ATPase, C-terminal domain"/>
    <property type="match status" value="1"/>
</dbReference>
<evidence type="ECO:0000259" key="16">
    <source>
        <dbReference type="PROSITE" id="PS50885"/>
    </source>
</evidence>
<dbReference type="InterPro" id="IPR003660">
    <property type="entry name" value="HAMP_dom"/>
</dbReference>
<keyword evidence="5" id="KW-0597">Phosphoprotein</keyword>
<feature type="transmembrane region" description="Helical" evidence="14">
    <location>
        <begin position="158"/>
        <end position="178"/>
    </location>
</feature>
<dbReference type="InterPro" id="IPR036097">
    <property type="entry name" value="HisK_dim/P_sf"/>
</dbReference>
<feature type="domain" description="HAMP" evidence="16">
    <location>
        <begin position="179"/>
        <end position="234"/>
    </location>
</feature>
<evidence type="ECO:0000256" key="2">
    <source>
        <dbReference type="ARBA" id="ARBA00004651"/>
    </source>
</evidence>
<dbReference type="InterPro" id="IPR005467">
    <property type="entry name" value="His_kinase_dom"/>
</dbReference>
<organism evidence="17 18">
    <name type="scientific">Pedobacter gandavensis</name>
    <dbReference type="NCBI Taxonomy" id="2679963"/>
    <lineage>
        <taxon>Bacteria</taxon>
        <taxon>Pseudomonadati</taxon>
        <taxon>Bacteroidota</taxon>
        <taxon>Sphingobacteriia</taxon>
        <taxon>Sphingobacteriales</taxon>
        <taxon>Sphingobacteriaceae</taxon>
        <taxon>Pedobacter</taxon>
    </lineage>
</organism>
<dbReference type="SMART" id="SM00388">
    <property type="entry name" value="HisKA"/>
    <property type="match status" value="1"/>
</dbReference>
<dbReference type="PANTHER" id="PTHR45528">
    <property type="entry name" value="SENSOR HISTIDINE KINASE CPXA"/>
    <property type="match status" value="1"/>
</dbReference>
<gene>
    <name evidence="17" type="ORF">GM920_04240</name>
</gene>
<evidence type="ECO:0000256" key="3">
    <source>
        <dbReference type="ARBA" id="ARBA00012438"/>
    </source>
</evidence>
<dbReference type="Gene3D" id="1.10.287.130">
    <property type="match status" value="1"/>
</dbReference>
<dbReference type="PANTHER" id="PTHR45528:SF1">
    <property type="entry name" value="SENSOR HISTIDINE KINASE CPXA"/>
    <property type="match status" value="1"/>
</dbReference>
<evidence type="ECO:0000256" key="9">
    <source>
        <dbReference type="ARBA" id="ARBA00022777"/>
    </source>
</evidence>
<dbReference type="Gene3D" id="6.10.340.10">
    <property type="match status" value="1"/>
</dbReference>
<dbReference type="GO" id="GO:0016301">
    <property type="term" value="F:kinase activity"/>
    <property type="evidence" value="ECO:0007669"/>
    <property type="project" value="UniProtKB-KW"/>
</dbReference>
<keyword evidence="11 14" id="KW-1133">Transmembrane helix</keyword>
<dbReference type="PROSITE" id="PS50109">
    <property type="entry name" value="HIS_KIN"/>
    <property type="match status" value="1"/>
</dbReference>
<keyword evidence="10" id="KW-0067">ATP-binding</keyword>
<dbReference type="InterPro" id="IPR036890">
    <property type="entry name" value="HATPase_C_sf"/>
</dbReference>
<dbReference type="InterPro" id="IPR050398">
    <property type="entry name" value="HssS/ArlS-like"/>
</dbReference>
<proteinExistence type="predicted"/>
<name>A0ABR6ESD5_9SPHI</name>
<comment type="subcellular location">
    <subcellularLocation>
        <location evidence="2">Cell membrane</location>
        <topology evidence="2">Multi-pass membrane protein</topology>
    </subcellularLocation>
</comment>
<dbReference type="InterPro" id="IPR003661">
    <property type="entry name" value="HisK_dim/P_dom"/>
</dbReference>
<evidence type="ECO:0000256" key="5">
    <source>
        <dbReference type="ARBA" id="ARBA00022553"/>
    </source>
</evidence>
<evidence type="ECO:0000256" key="6">
    <source>
        <dbReference type="ARBA" id="ARBA00022679"/>
    </source>
</evidence>
<dbReference type="CDD" id="cd00075">
    <property type="entry name" value="HATPase"/>
    <property type="match status" value="1"/>
</dbReference>
<dbReference type="Pfam" id="PF00512">
    <property type="entry name" value="HisKA"/>
    <property type="match status" value="1"/>
</dbReference>
<feature type="domain" description="Histidine kinase" evidence="15">
    <location>
        <begin position="242"/>
        <end position="459"/>
    </location>
</feature>
<keyword evidence="8" id="KW-0547">Nucleotide-binding</keyword>
<keyword evidence="9 17" id="KW-0418">Kinase</keyword>
<comment type="caution">
    <text evidence="17">The sequence shown here is derived from an EMBL/GenBank/DDBJ whole genome shotgun (WGS) entry which is preliminary data.</text>
</comment>
<keyword evidence="12" id="KW-0902">Two-component regulatory system</keyword>
<evidence type="ECO:0000256" key="12">
    <source>
        <dbReference type="ARBA" id="ARBA00023012"/>
    </source>
</evidence>
<evidence type="ECO:0000256" key="1">
    <source>
        <dbReference type="ARBA" id="ARBA00000085"/>
    </source>
</evidence>
<evidence type="ECO:0000313" key="18">
    <source>
        <dbReference type="Proteomes" id="UP000636110"/>
    </source>
</evidence>
<evidence type="ECO:0000313" key="17">
    <source>
        <dbReference type="EMBL" id="MBB2148117.1"/>
    </source>
</evidence>
<protein>
    <recommendedName>
        <fullName evidence="3">histidine kinase</fullName>
        <ecNumber evidence="3">2.7.13.3</ecNumber>
    </recommendedName>
</protein>
<evidence type="ECO:0000256" key="11">
    <source>
        <dbReference type="ARBA" id="ARBA00022989"/>
    </source>
</evidence>
<dbReference type="PRINTS" id="PR00344">
    <property type="entry name" value="BCTRLSENSOR"/>
</dbReference>
<evidence type="ECO:0000256" key="7">
    <source>
        <dbReference type="ARBA" id="ARBA00022692"/>
    </source>
</evidence>
<evidence type="ECO:0000259" key="15">
    <source>
        <dbReference type="PROSITE" id="PS50109"/>
    </source>
</evidence>
<reference evidence="17 18" key="1">
    <citation type="submission" date="2019-11" db="EMBL/GenBank/DDBJ databases">
        <title>Description of Pedobacter sp. LMG 31462T.</title>
        <authorList>
            <person name="Carlier A."/>
            <person name="Qi S."/>
            <person name="Vandamme P."/>
        </authorList>
    </citation>
    <scope>NUCLEOTIDE SEQUENCE [LARGE SCALE GENOMIC DNA]</scope>
    <source>
        <strain evidence="17 18">LMG 31462</strain>
    </source>
</reference>
<keyword evidence="4" id="KW-1003">Cell membrane</keyword>
<comment type="catalytic activity">
    <reaction evidence="1">
        <text>ATP + protein L-histidine = ADP + protein N-phospho-L-histidine.</text>
        <dbReference type="EC" id="2.7.13.3"/>
    </reaction>
</comment>
<dbReference type="InterPro" id="IPR004358">
    <property type="entry name" value="Sig_transdc_His_kin-like_C"/>
</dbReference>
<evidence type="ECO:0000256" key="8">
    <source>
        <dbReference type="ARBA" id="ARBA00022741"/>
    </source>
</evidence>
<keyword evidence="13 14" id="KW-0472">Membrane</keyword>
<feature type="transmembrane region" description="Helical" evidence="14">
    <location>
        <begin position="7"/>
        <end position="28"/>
    </location>
</feature>
<dbReference type="SUPFAM" id="SSF47384">
    <property type="entry name" value="Homodimeric domain of signal transducing histidine kinase"/>
    <property type="match status" value="1"/>
</dbReference>
<keyword evidence="18" id="KW-1185">Reference proteome</keyword>
<dbReference type="EMBL" id="WNXC01000001">
    <property type="protein sequence ID" value="MBB2148117.1"/>
    <property type="molecule type" value="Genomic_DNA"/>
</dbReference>
<dbReference type="InterPro" id="IPR003594">
    <property type="entry name" value="HATPase_dom"/>
</dbReference>
<evidence type="ECO:0000256" key="10">
    <source>
        <dbReference type="ARBA" id="ARBA00022840"/>
    </source>
</evidence>
<dbReference type="SUPFAM" id="SSF55874">
    <property type="entry name" value="ATPase domain of HSP90 chaperone/DNA topoisomerase II/histidine kinase"/>
    <property type="match status" value="1"/>
</dbReference>
<dbReference type="PROSITE" id="PS50885">
    <property type="entry name" value="HAMP"/>
    <property type="match status" value="1"/>
</dbReference>
<evidence type="ECO:0000256" key="13">
    <source>
        <dbReference type="ARBA" id="ARBA00023136"/>
    </source>
</evidence>
<dbReference type="Proteomes" id="UP000636110">
    <property type="component" value="Unassembled WGS sequence"/>
</dbReference>
<keyword evidence="6" id="KW-0808">Transferase</keyword>
<dbReference type="RefSeq" id="WP_182953718.1">
    <property type="nucleotide sequence ID" value="NZ_WNXC01000001.1"/>
</dbReference>
<evidence type="ECO:0000256" key="14">
    <source>
        <dbReference type="SAM" id="Phobius"/>
    </source>
</evidence>
<dbReference type="SMART" id="SM00387">
    <property type="entry name" value="HATPase_c"/>
    <property type="match status" value="1"/>
</dbReference>
<dbReference type="EC" id="2.7.13.3" evidence="3"/>
<dbReference type="CDD" id="cd00082">
    <property type="entry name" value="HisKA"/>
    <property type="match status" value="1"/>
</dbReference>